<gene>
    <name evidence="23" type="primary">pheA</name>
    <name evidence="23" type="ORF">AW09_002895</name>
</gene>
<comment type="caution">
    <text evidence="23">The sequence shown here is derived from an EMBL/GenBank/DDBJ whole genome shotgun (WGS) entry which is preliminary data.</text>
</comment>
<dbReference type="Pfam" id="PF01842">
    <property type="entry name" value="ACT"/>
    <property type="match status" value="1"/>
</dbReference>
<dbReference type="SUPFAM" id="SSF48600">
    <property type="entry name" value="Chorismate mutase II"/>
    <property type="match status" value="1"/>
</dbReference>
<evidence type="ECO:0000256" key="7">
    <source>
        <dbReference type="ARBA" id="ARBA00013147"/>
    </source>
</evidence>
<evidence type="ECO:0000256" key="2">
    <source>
        <dbReference type="ARBA" id="ARBA00002364"/>
    </source>
</evidence>
<comment type="pathway">
    <text evidence="5">Metabolic intermediate biosynthesis; prephenate biosynthesis; prephenate from chorismate: step 1/1.</text>
</comment>
<sequence>MRLVNDDLQSELAIVRQQIDGLDRQLLGLLNQRARYAQQVGEIKARHGEAGFIYRPEREAQVLQRIQEINSGPLSNESVTWFFREVMSACLSLEQPLGIAFLGPLGTFSESAATKHFGHAARLMPQISIDDVFREVEAFHADYAVVPIENSTEGAIGRTLDLLLTTPLKVCGEVVLRIHQHLLSNERSLGEVAKVYSHAQSLAQCHEWLNRALPNVQRIPVGSNAQAAQLAAAEAGTAAIAGQAAAERYHLPELASNIEDEPNNTTRFVVLGRHDAGPSGRDKTSLIMSAQNQTGALSQLLAPFSDAGVSLTRLESRPARHTLWAYVFFVDVEGHRDDTAVRSALAELARRAPYLKLLGSYPVAVF</sequence>
<evidence type="ECO:0000256" key="9">
    <source>
        <dbReference type="ARBA" id="ARBA00022490"/>
    </source>
</evidence>
<dbReference type="PROSITE" id="PS51171">
    <property type="entry name" value="PREPHENATE_DEHYDR_3"/>
    <property type="match status" value="1"/>
</dbReference>
<evidence type="ECO:0000313" key="24">
    <source>
        <dbReference type="Proteomes" id="UP000020077"/>
    </source>
</evidence>
<dbReference type="InterPro" id="IPR010957">
    <property type="entry name" value="G/b/e-P-prot_chorismate_mutase"/>
</dbReference>
<evidence type="ECO:0000256" key="6">
    <source>
        <dbReference type="ARBA" id="ARBA00012404"/>
    </source>
</evidence>
<evidence type="ECO:0000256" key="19">
    <source>
        <dbReference type="PIRSR" id="PIRSR001500-2"/>
    </source>
</evidence>
<evidence type="ECO:0000256" key="4">
    <source>
        <dbReference type="ARBA" id="ARBA00004741"/>
    </source>
</evidence>
<evidence type="ECO:0000259" key="22">
    <source>
        <dbReference type="PROSITE" id="PS51671"/>
    </source>
</evidence>
<dbReference type="InterPro" id="IPR036979">
    <property type="entry name" value="CM_dom_sf"/>
</dbReference>
<dbReference type="Gene3D" id="3.30.70.260">
    <property type="match status" value="1"/>
</dbReference>
<dbReference type="FunFam" id="3.30.70.260:FF:000012">
    <property type="entry name" value="Prephenate dehydratase"/>
    <property type="match status" value="1"/>
</dbReference>
<evidence type="ECO:0000256" key="18">
    <source>
        <dbReference type="ARBA" id="ARBA00047848"/>
    </source>
</evidence>
<dbReference type="SUPFAM" id="SSF55021">
    <property type="entry name" value="ACT-like"/>
    <property type="match status" value="1"/>
</dbReference>
<evidence type="ECO:0000256" key="10">
    <source>
        <dbReference type="ARBA" id="ARBA00022605"/>
    </source>
</evidence>
<evidence type="ECO:0000256" key="8">
    <source>
        <dbReference type="ARBA" id="ARBA00014401"/>
    </source>
</evidence>
<evidence type="ECO:0000259" key="20">
    <source>
        <dbReference type="PROSITE" id="PS51168"/>
    </source>
</evidence>
<dbReference type="FunFam" id="3.40.190.10:FF:000034">
    <property type="entry name" value="Chorismate mutase/prephenate dehydratase"/>
    <property type="match status" value="1"/>
</dbReference>
<dbReference type="Pfam" id="PF00800">
    <property type="entry name" value="PDT"/>
    <property type="match status" value="1"/>
</dbReference>
<keyword evidence="14" id="KW-0456">Lyase</keyword>
<reference evidence="23 24" key="1">
    <citation type="submission" date="2014-02" db="EMBL/GenBank/DDBJ databases">
        <title>Expanding our view of genomic diversity in Candidatus Accumulibacter clades.</title>
        <authorList>
            <person name="Skennerton C.T."/>
            <person name="Barr J.J."/>
            <person name="Slater F.R."/>
            <person name="Bond P.L."/>
            <person name="Tyson G.W."/>
        </authorList>
    </citation>
    <scope>NUCLEOTIDE SEQUENCE [LARGE SCALE GENOMIC DNA]</scope>
    <source>
        <strain evidence="24">BA-91</strain>
    </source>
</reference>
<dbReference type="PROSITE" id="PS51168">
    <property type="entry name" value="CHORISMATE_MUT_2"/>
    <property type="match status" value="1"/>
</dbReference>
<keyword evidence="9" id="KW-0963">Cytoplasm</keyword>
<organism evidence="23 24">
    <name type="scientific">Candidatus Accumulibacter phosphatis</name>
    <dbReference type="NCBI Taxonomy" id="327160"/>
    <lineage>
        <taxon>Bacteria</taxon>
        <taxon>Pseudomonadati</taxon>
        <taxon>Pseudomonadota</taxon>
        <taxon>Betaproteobacteria</taxon>
        <taxon>Candidatus Accumulibacter</taxon>
    </lineage>
</organism>
<dbReference type="SUPFAM" id="SSF53850">
    <property type="entry name" value="Periplasmic binding protein-like II"/>
    <property type="match status" value="1"/>
</dbReference>
<dbReference type="NCBIfam" id="TIGR01807">
    <property type="entry name" value="CM_P2"/>
    <property type="match status" value="1"/>
</dbReference>
<dbReference type="EMBL" id="JDVG02000464">
    <property type="protein sequence ID" value="KFB71940.1"/>
    <property type="molecule type" value="Genomic_DNA"/>
</dbReference>
<dbReference type="Proteomes" id="UP000020077">
    <property type="component" value="Unassembled WGS sequence"/>
</dbReference>
<dbReference type="GO" id="GO:0009094">
    <property type="term" value="P:L-phenylalanine biosynthetic process"/>
    <property type="evidence" value="ECO:0007669"/>
    <property type="project" value="UniProtKB-UniPathway"/>
</dbReference>
<protein>
    <recommendedName>
        <fullName evidence="8">Bifunctional chorismate mutase/prephenate dehydratase</fullName>
        <ecNumber evidence="7">4.2.1.51</ecNumber>
        <ecNumber evidence="6">5.4.99.5</ecNumber>
    </recommendedName>
    <alternativeName>
        <fullName evidence="17">Chorismate mutase-prephenate dehydratase</fullName>
    </alternativeName>
    <alternativeName>
        <fullName evidence="16">p-protein</fullName>
    </alternativeName>
</protein>
<accession>A0A080LW28</accession>
<keyword evidence="13" id="KW-0413">Isomerase</keyword>
<keyword evidence="10" id="KW-0028">Amino-acid biosynthesis</keyword>
<keyword evidence="11" id="KW-0057">Aromatic amino acid biosynthesis</keyword>
<evidence type="ECO:0000256" key="15">
    <source>
        <dbReference type="ARBA" id="ARBA00023268"/>
    </source>
</evidence>
<dbReference type="GO" id="GO:0046417">
    <property type="term" value="P:chorismate metabolic process"/>
    <property type="evidence" value="ECO:0007669"/>
    <property type="project" value="InterPro"/>
</dbReference>
<dbReference type="GO" id="GO:0004664">
    <property type="term" value="F:prephenate dehydratase activity"/>
    <property type="evidence" value="ECO:0007669"/>
    <property type="project" value="UniProtKB-EC"/>
</dbReference>
<dbReference type="InterPro" id="IPR001086">
    <property type="entry name" value="Preph_deHydtase"/>
</dbReference>
<dbReference type="InterPro" id="IPR045865">
    <property type="entry name" value="ACT-like_dom_sf"/>
</dbReference>
<proteinExistence type="predicted"/>
<evidence type="ECO:0000256" key="14">
    <source>
        <dbReference type="ARBA" id="ARBA00023239"/>
    </source>
</evidence>
<dbReference type="AlphaFoldDB" id="A0A080LW28"/>
<dbReference type="PROSITE" id="PS51671">
    <property type="entry name" value="ACT"/>
    <property type="match status" value="1"/>
</dbReference>
<dbReference type="Gene3D" id="1.20.59.10">
    <property type="entry name" value="Chorismate mutase"/>
    <property type="match status" value="1"/>
</dbReference>
<feature type="site" description="Essential for prephenate dehydratase activity" evidence="19">
    <location>
        <position position="266"/>
    </location>
</feature>
<keyword evidence="12" id="KW-0584">Phenylalanine biosynthesis</keyword>
<dbReference type="UniPathway" id="UPA00120">
    <property type="reaction ID" value="UER00203"/>
</dbReference>
<dbReference type="EC" id="4.2.1.51" evidence="7"/>
<evidence type="ECO:0000256" key="17">
    <source>
        <dbReference type="ARBA" id="ARBA00031520"/>
    </source>
</evidence>
<dbReference type="Pfam" id="PF01817">
    <property type="entry name" value="CM_2"/>
    <property type="match status" value="1"/>
</dbReference>
<dbReference type="PANTHER" id="PTHR21022">
    <property type="entry name" value="PREPHENATE DEHYDRATASE P PROTEIN"/>
    <property type="match status" value="1"/>
</dbReference>
<dbReference type="PROSITE" id="PS00858">
    <property type="entry name" value="PREPHENATE_DEHYDR_2"/>
    <property type="match status" value="1"/>
</dbReference>
<comment type="catalytic activity">
    <reaction evidence="18">
        <text>prephenate + H(+) = 3-phenylpyruvate + CO2 + H2O</text>
        <dbReference type="Rhea" id="RHEA:21648"/>
        <dbReference type="ChEBI" id="CHEBI:15377"/>
        <dbReference type="ChEBI" id="CHEBI:15378"/>
        <dbReference type="ChEBI" id="CHEBI:16526"/>
        <dbReference type="ChEBI" id="CHEBI:18005"/>
        <dbReference type="ChEBI" id="CHEBI:29934"/>
        <dbReference type="EC" id="4.2.1.51"/>
    </reaction>
</comment>
<keyword evidence="15" id="KW-0511">Multifunctional enzyme</keyword>
<comment type="pathway">
    <text evidence="4">Amino-acid biosynthesis; L-phenylalanine biosynthesis; phenylpyruvate from prephenate: step 1/1.</text>
</comment>
<dbReference type="InterPro" id="IPR018528">
    <property type="entry name" value="Preph_deHydtase_CS"/>
</dbReference>
<feature type="domain" description="Chorismate mutase" evidence="20">
    <location>
        <begin position="6"/>
        <end position="98"/>
    </location>
</feature>
<dbReference type="InterPro" id="IPR008242">
    <property type="entry name" value="Chor_mutase/pphenate_deHydtase"/>
</dbReference>
<dbReference type="FunFam" id="3.40.190.10:FF:000029">
    <property type="entry name" value="Chorismate mutase/Prephenate dehydratase"/>
    <property type="match status" value="1"/>
</dbReference>
<evidence type="ECO:0000256" key="13">
    <source>
        <dbReference type="ARBA" id="ARBA00023235"/>
    </source>
</evidence>
<evidence type="ECO:0000256" key="11">
    <source>
        <dbReference type="ARBA" id="ARBA00023141"/>
    </source>
</evidence>
<dbReference type="UniPathway" id="UPA00121">
    <property type="reaction ID" value="UER00345"/>
</dbReference>
<dbReference type="GO" id="GO:0005737">
    <property type="term" value="C:cytoplasm"/>
    <property type="evidence" value="ECO:0007669"/>
    <property type="project" value="UniProtKB-SubCell"/>
</dbReference>
<comment type="subcellular location">
    <subcellularLocation>
        <location evidence="3">Cytoplasm</location>
    </subcellularLocation>
</comment>
<dbReference type="InterPro" id="IPR036263">
    <property type="entry name" value="Chorismate_II_sf"/>
</dbReference>
<dbReference type="CDD" id="cd13630">
    <property type="entry name" value="PBP2_PDT_1"/>
    <property type="match status" value="1"/>
</dbReference>
<dbReference type="EC" id="5.4.99.5" evidence="6"/>
<dbReference type="PROSITE" id="PS00857">
    <property type="entry name" value="PREPHENATE_DEHYDR_1"/>
    <property type="match status" value="1"/>
</dbReference>
<dbReference type="GO" id="GO:0004106">
    <property type="term" value="F:chorismate mutase activity"/>
    <property type="evidence" value="ECO:0007669"/>
    <property type="project" value="UniProtKB-EC"/>
</dbReference>
<evidence type="ECO:0000256" key="16">
    <source>
        <dbReference type="ARBA" id="ARBA00031175"/>
    </source>
</evidence>
<comment type="function">
    <text evidence="2">Catalyzes the Claisen rearrangement of chorismate to prephenate and the decarboxylation/dehydration of prephenate to phenylpyruvate.</text>
</comment>
<evidence type="ECO:0000256" key="5">
    <source>
        <dbReference type="ARBA" id="ARBA00004817"/>
    </source>
</evidence>
<dbReference type="NCBIfam" id="NF008865">
    <property type="entry name" value="PRK11898.1"/>
    <property type="match status" value="1"/>
</dbReference>
<feature type="domain" description="ACT" evidence="22">
    <location>
        <begin position="285"/>
        <end position="362"/>
    </location>
</feature>
<dbReference type="SMART" id="SM00830">
    <property type="entry name" value="CM_2"/>
    <property type="match status" value="1"/>
</dbReference>
<dbReference type="PIRSF" id="PIRSF001500">
    <property type="entry name" value="Chor_mut_pdt_Ppr"/>
    <property type="match status" value="1"/>
</dbReference>
<evidence type="ECO:0000256" key="3">
    <source>
        <dbReference type="ARBA" id="ARBA00004496"/>
    </source>
</evidence>
<evidence type="ECO:0000256" key="1">
    <source>
        <dbReference type="ARBA" id="ARBA00000824"/>
    </source>
</evidence>
<dbReference type="CDD" id="cd04905">
    <property type="entry name" value="ACT_CM-PDT"/>
    <property type="match status" value="1"/>
</dbReference>
<evidence type="ECO:0000259" key="21">
    <source>
        <dbReference type="PROSITE" id="PS51171"/>
    </source>
</evidence>
<evidence type="ECO:0000313" key="23">
    <source>
        <dbReference type="EMBL" id="KFB71940.1"/>
    </source>
</evidence>
<dbReference type="InterPro" id="IPR002701">
    <property type="entry name" value="CM_II_prokaryot"/>
</dbReference>
<dbReference type="PANTHER" id="PTHR21022:SF19">
    <property type="entry name" value="PREPHENATE DEHYDRATASE-RELATED"/>
    <property type="match status" value="1"/>
</dbReference>
<name>A0A080LW28_9PROT</name>
<feature type="domain" description="Prephenate dehydratase" evidence="21">
    <location>
        <begin position="98"/>
        <end position="273"/>
    </location>
</feature>
<dbReference type="Gene3D" id="3.40.190.10">
    <property type="entry name" value="Periplasmic binding protein-like II"/>
    <property type="match status" value="2"/>
</dbReference>
<dbReference type="InterPro" id="IPR002912">
    <property type="entry name" value="ACT_dom"/>
</dbReference>
<evidence type="ECO:0000256" key="12">
    <source>
        <dbReference type="ARBA" id="ARBA00023222"/>
    </source>
</evidence>
<comment type="catalytic activity">
    <reaction evidence="1">
        <text>chorismate = prephenate</text>
        <dbReference type="Rhea" id="RHEA:13897"/>
        <dbReference type="ChEBI" id="CHEBI:29748"/>
        <dbReference type="ChEBI" id="CHEBI:29934"/>
        <dbReference type="EC" id="5.4.99.5"/>
    </reaction>
</comment>